<dbReference type="EMBL" id="MCGO01000046">
    <property type="protein sequence ID" value="ORY38058.1"/>
    <property type="molecule type" value="Genomic_DNA"/>
</dbReference>
<evidence type="ECO:0000313" key="2">
    <source>
        <dbReference type="Proteomes" id="UP000193642"/>
    </source>
</evidence>
<comment type="caution">
    <text evidence="1">The sequence shown here is derived from an EMBL/GenBank/DDBJ whole genome shotgun (WGS) entry which is preliminary data.</text>
</comment>
<organism evidence="1 2">
    <name type="scientific">Rhizoclosmatium globosum</name>
    <dbReference type="NCBI Taxonomy" id="329046"/>
    <lineage>
        <taxon>Eukaryota</taxon>
        <taxon>Fungi</taxon>
        <taxon>Fungi incertae sedis</taxon>
        <taxon>Chytridiomycota</taxon>
        <taxon>Chytridiomycota incertae sedis</taxon>
        <taxon>Chytridiomycetes</taxon>
        <taxon>Chytridiales</taxon>
        <taxon>Chytriomycetaceae</taxon>
        <taxon>Rhizoclosmatium</taxon>
    </lineage>
</organism>
<dbReference type="Proteomes" id="UP000193642">
    <property type="component" value="Unassembled WGS sequence"/>
</dbReference>
<sequence length="63" mass="6633">MSVSQACNYTLTALQQQFSACGNGPNTNAVANCHCTVLGEPPFSLRLIVLTILPRPGVGQCLL</sequence>
<gene>
    <name evidence="1" type="ORF">BCR33DRAFT_721039</name>
</gene>
<protein>
    <submittedName>
        <fullName evidence="1">Uncharacterized protein</fullName>
    </submittedName>
</protein>
<keyword evidence="2" id="KW-1185">Reference proteome</keyword>
<dbReference type="AlphaFoldDB" id="A0A1Y2BTH2"/>
<reference evidence="1 2" key="1">
    <citation type="submission" date="2016-07" db="EMBL/GenBank/DDBJ databases">
        <title>Pervasive Adenine N6-methylation of Active Genes in Fungi.</title>
        <authorList>
            <consortium name="DOE Joint Genome Institute"/>
            <person name="Mondo S.J."/>
            <person name="Dannebaum R.O."/>
            <person name="Kuo R.C."/>
            <person name="Labutti K."/>
            <person name="Haridas S."/>
            <person name="Kuo A."/>
            <person name="Salamov A."/>
            <person name="Ahrendt S.R."/>
            <person name="Lipzen A."/>
            <person name="Sullivan W."/>
            <person name="Andreopoulos W.B."/>
            <person name="Clum A."/>
            <person name="Lindquist E."/>
            <person name="Daum C."/>
            <person name="Ramamoorthy G.K."/>
            <person name="Gryganskyi A."/>
            <person name="Culley D."/>
            <person name="Magnuson J.K."/>
            <person name="James T.Y."/>
            <person name="O'Malley M.A."/>
            <person name="Stajich J.E."/>
            <person name="Spatafora J.W."/>
            <person name="Visel A."/>
            <person name="Grigoriev I.V."/>
        </authorList>
    </citation>
    <scope>NUCLEOTIDE SEQUENCE [LARGE SCALE GENOMIC DNA]</scope>
    <source>
        <strain evidence="1 2">JEL800</strain>
    </source>
</reference>
<accession>A0A1Y2BTH2</accession>
<evidence type="ECO:0000313" key="1">
    <source>
        <dbReference type="EMBL" id="ORY38058.1"/>
    </source>
</evidence>
<proteinExistence type="predicted"/>
<name>A0A1Y2BTH2_9FUNG</name>